<evidence type="ECO:0008006" key="5">
    <source>
        <dbReference type="Google" id="ProtNLM"/>
    </source>
</evidence>
<protein>
    <recommendedName>
        <fullName evidence="5">Ribbon-helix-helix protein, CopG family</fullName>
    </recommendedName>
</protein>
<sequence length="127" mass="14169">MNVSVRLDDRLAERLRLRARAAGESLSDRLRRYAEEGARRDEHPLITFRDGPTGRRAGLINGPDVWEITMWLDDLGPVEDPVAELVGDGVVTRPQVDAALAYRAAYPEEIQAHIDLHRSETAAADAR</sequence>
<evidence type="ECO:0000313" key="4">
    <source>
        <dbReference type="Proteomes" id="UP000230971"/>
    </source>
</evidence>
<reference evidence="2 4" key="2">
    <citation type="journal article" date="2017" name="Infect. Genet. Evol.">
        <title>The new phylogeny of the genus Mycobacterium: The old and the news.</title>
        <authorList>
            <person name="Tortoli E."/>
            <person name="Fedrizzi T."/>
            <person name="Meehan C.J."/>
            <person name="Trovato A."/>
            <person name="Grottola A."/>
            <person name="Giacobazzi E."/>
            <person name="Serpini G.F."/>
            <person name="Tagliazucchi S."/>
            <person name="Fabio A."/>
            <person name="Bettua C."/>
            <person name="Bertorelli R."/>
            <person name="Frascaro F."/>
            <person name="De Sanctis V."/>
            <person name="Pecorari M."/>
            <person name="Jousson O."/>
            <person name="Segata N."/>
            <person name="Cirillo D.M."/>
        </authorList>
    </citation>
    <scope>NUCLEOTIDE SEQUENCE [LARGE SCALE GENOMIC DNA]</scope>
    <source>
        <strain evidence="2 4">NCTC 12882</strain>
    </source>
</reference>
<proteinExistence type="predicted"/>
<evidence type="ECO:0000313" key="1">
    <source>
        <dbReference type="EMBL" id="ORV08321.1"/>
    </source>
</evidence>
<dbReference type="AlphaFoldDB" id="A0A1X1RKN1"/>
<name>A0A1X1RKN1_MYCCE</name>
<dbReference type="Proteomes" id="UP000230971">
    <property type="component" value="Unassembled WGS sequence"/>
</dbReference>
<accession>A0A1X1RKN1</accession>
<dbReference type="EMBL" id="LQOM01000046">
    <property type="protein sequence ID" value="ORV08321.1"/>
    <property type="molecule type" value="Genomic_DNA"/>
</dbReference>
<dbReference type="EMBL" id="PDKV01000014">
    <property type="protein sequence ID" value="PIB78567.1"/>
    <property type="molecule type" value="Genomic_DNA"/>
</dbReference>
<organism evidence="1 3">
    <name type="scientific">Mycobacterium celatum</name>
    <dbReference type="NCBI Taxonomy" id="28045"/>
    <lineage>
        <taxon>Bacteria</taxon>
        <taxon>Bacillati</taxon>
        <taxon>Actinomycetota</taxon>
        <taxon>Actinomycetes</taxon>
        <taxon>Mycobacteriales</taxon>
        <taxon>Mycobacteriaceae</taxon>
        <taxon>Mycobacterium</taxon>
    </lineage>
</organism>
<gene>
    <name evidence="1" type="ORF">AWB95_19630</name>
    <name evidence="2" type="ORF">CQY23_12835</name>
</gene>
<dbReference type="Proteomes" id="UP000193907">
    <property type="component" value="Unassembled WGS sequence"/>
</dbReference>
<reference evidence="1 3" key="1">
    <citation type="submission" date="2016-01" db="EMBL/GenBank/DDBJ databases">
        <title>The new phylogeny of the genus Mycobacterium.</title>
        <authorList>
            <person name="Tarcisio F."/>
            <person name="Conor M."/>
            <person name="Antonella G."/>
            <person name="Elisabetta G."/>
            <person name="Giulia F.S."/>
            <person name="Sara T."/>
            <person name="Anna F."/>
            <person name="Clotilde B."/>
            <person name="Roberto B."/>
            <person name="Veronica D.S."/>
            <person name="Fabio R."/>
            <person name="Monica P."/>
            <person name="Olivier J."/>
            <person name="Enrico T."/>
            <person name="Nicola S."/>
        </authorList>
    </citation>
    <scope>NUCLEOTIDE SEQUENCE [LARGE SCALE GENOMIC DNA]</scope>
    <source>
        <strain evidence="1 3">DSM 44243</strain>
    </source>
</reference>
<comment type="caution">
    <text evidence="1">The sequence shown here is derived from an EMBL/GenBank/DDBJ whole genome shotgun (WGS) entry which is preliminary data.</text>
</comment>
<dbReference type="STRING" id="28045.AWB95_19630"/>
<evidence type="ECO:0000313" key="2">
    <source>
        <dbReference type="EMBL" id="PIB78567.1"/>
    </source>
</evidence>
<keyword evidence="3" id="KW-1185">Reference proteome</keyword>
<evidence type="ECO:0000313" key="3">
    <source>
        <dbReference type="Proteomes" id="UP000193907"/>
    </source>
</evidence>